<evidence type="ECO:0000313" key="2">
    <source>
        <dbReference type="EMBL" id="GAT42841.1"/>
    </source>
</evidence>
<feature type="region of interest" description="Disordered" evidence="1">
    <location>
        <begin position="437"/>
        <end position="471"/>
    </location>
</feature>
<protein>
    <recommendedName>
        <fullName evidence="4">F-box domain-containing protein</fullName>
    </recommendedName>
</protein>
<dbReference type="SUPFAM" id="SSF52047">
    <property type="entry name" value="RNI-like"/>
    <property type="match status" value="1"/>
</dbReference>
<feature type="compositionally biased region" description="Acidic residues" evidence="1">
    <location>
        <begin position="437"/>
        <end position="452"/>
    </location>
</feature>
<evidence type="ECO:0000256" key="1">
    <source>
        <dbReference type="SAM" id="MobiDB-lite"/>
    </source>
</evidence>
<dbReference type="Proteomes" id="UP000815677">
    <property type="component" value="Unassembled WGS sequence"/>
</dbReference>
<dbReference type="EMBL" id="DF838332">
    <property type="protein sequence ID" value="GAT42841.1"/>
    <property type="molecule type" value="Genomic_DNA"/>
</dbReference>
<organism evidence="2 3">
    <name type="scientific">Mycena chlorophos</name>
    <name type="common">Agaric fungus</name>
    <name type="synonym">Agaricus chlorophos</name>
    <dbReference type="NCBI Taxonomy" id="658473"/>
    <lineage>
        <taxon>Eukaryota</taxon>
        <taxon>Fungi</taxon>
        <taxon>Dikarya</taxon>
        <taxon>Basidiomycota</taxon>
        <taxon>Agaricomycotina</taxon>
        <taxon>Agaricomycetes</taxon>
        <taxon>Agaricomycetidae</taxon>
        <taxon>Agaricales</taxon>
        <taxon>Marasmiineae</taxon>
        <taxon>Mycenaceae</taxon>
        <taxon>Mycena</taxon>
    </lineage>
</organism>
<dbReference type="InterPro" id="IPR032675">
    <property type="entry name" value="LRR_dom_sf"/>
</dbReference>
<name>A0ABQ0KVF5_MYCCL</name>
<evidence type="ECO:0008006" key="4">
    <source>
        <dbReference type="Google" id="ProtNLM"/>
    </source>
</evidence>
<gene>
    <name evidence="2" type="ORF">MCHLO_00538</name>
</gene>
<feature type="region of interest" description="Disordered" evidence="1">
    <location>
        <begin position="496"/>
        <end position="524"/>
    </location>
</feature>
<feature type="compositionally biased region" description="Acidic residues" evidence="1">
    <location>
        <begin position="504"/>
        <end position="513"/>
    </location>
</feature>
<accession>A0ABQ0KVF5</accession>
<evidence type="ECO:0000313" key="3">
    <source>
        <dbReference type="Proteomes" id="UP000815677"/>
    </source>
</evidence>
<dbReference type="Gene3D" id="3.80.10.10">
    <property type="entry name" value="Ribonuclease Inhibitor"/>
    <property type="match status" value="1"/>
</dbReference>
<proteinExistence type="predicted"/>
<keyword evidence="3" id="KW-1185">Reference proteome</keyword>
<sequence>MPLPADLLPLILDHLASDRAALYQCLLADGQLHKAAAGLLYAQVLVKPKYGQTNGILDRLESSSLPKYAPYVHTLSIQGLLLPNIVSAVPVSETLLTAIRAFANLQTLEVVPDIHPDDYFTAILQYALELPSLNTLRVNSSCMSESDCRILLQSTKLRRLELKSPTRAVLNVLPEWLGRLTGLKELHLTSNCGSVTPGVLRSLVPLLQNISAVSIGLSYSLTDDDLFDFLGQLGSLQSAHLQHYPQFKPMENTAQMHNLRSLTVLHNLIDDADAMARFCTWIHHAVAGAPIQRIKLCCDEFEESSFAPRSFDALLRDLAAYHGETLRALDLGGWLVSADAVTALFESCLGIEEFSAALDKPGFEEFERRTTMLQHLHTAALRIYAGDVGTSLSDSERIMRQSVALRRLSLDEMRTEGAWVSRDGEVVFVVRELENLVEDAEEPSEDEGDAASDDGSTRLLDSDDDDVERRPRLPYGIIMGAILEEDENGEYVLNDEGPIIPMEAIEEETEPEESSSLGVQPQIN</sequence>
<reference evidence="2" key="1">
    <citation type="submission" date="2014-09" db="EMBL/GenBank/DDBJ databases">
        <title>Genome sequence of the luminous mushroom Mycena chlorophos for searching fungal bioluminescence genes.</title>
        <authorList>
            <person name="Tanaka Y."/>
            <person name="Kasuga D."/>
            <person name="Oba Y."/>
            <person name="Hase S."/>
            <person name="Sato K."/>
            <person name="Oba Y."/>
            <person name="Sakakibara Y."/>
        </authorList>
    </citation>
    <scope>NUCLEOTIDE SEQUENCE</scope>
</reference>